<protein>
    <submittedName>
        <fullName evidence="2">MOSC domain-containing protein</fullName>
    </submittedName>
</protein>
<sequence length="254" mass="26876">MTMMQIRNIGVSVLKGGRHTPAQRVDLRSDGPVDDRVFAVVDLAAGRVLKTVDNPSLVGCEAHWQAGELVVEVVGQQLAATPGTDGRRVTLDYWGRAVTMTVVDGPWAPALSRLLGRGVALARIEAPGGVVYGDTVALVSTGSLERLALESGIPVDSRRFRSTFTIDTGDADAHTEDFWNGRKLEVGGATLLVGAGIPRCAVIDLDPDTGDRGSNLLKTLGGYRLEAGEINFGVYARVVRPGVVSVGDHVRLAP</sequence>
<dbReference type="GO" id="GO:0030170">
    <property type="term" value="F:pyridoxal phosphate binding"/>
    <property type="evidence" value="ECO:0007669"/>
    <property type="project" value="InterPro"/>
</dbReference>
<dbReference type="AlphaFoldDB" id="A0A3A5MKE3"/>
<dbReference type="Proteomes" id="UP000272015">
    <property type="component" value="Unassembled WGS sequence"/>
</dbReference>
<dbReference type="GO" id="GO:0003824">
    <property type="term" value="F:catalytic activity"/>
    <property type="evidence" value="ECO:0007669"/>
    <property type="project" value="InterPro"/>
</dbReference>
<dbReference type="InterPro" id="IPR011037">
    <property type="entry name" value="Pyrv_Knase-like_insert_dom_sf"/>
</dbReference>
<reference evidence="2 3" key="1">
    <citation type="submission" date="2018-09" db="EMBL/GenBank/DDBJ databases">
        <title>Novel species of Cryobacterium.</title>
        <authorList>
            <person name="Liu Q."/>
            <person name="Xin Y.-H."/>
        </authorList>
    </citation>
    <scope>NUCLEOTIDE SEQUENCE [LARGE SCALE GENOMIC DNA]</scope>
    <source>
        <strain evidence="2 3">Hh39</strain>
    </source>
</reference>
<dbReference type="EMBL" id="QZVS01000095">
    <property type="protein sequence ID" value="RJT85620.1"/>
    <property type="molecule type" value="Genomic_DNA"/>
</dbReference>
<feature type="domain" description="MOSC" evidence="1">
    <location>
        <begin position="101"/>
        <end position="253"/>
    </location>
</feature>
<dbReference type="SUPFAM" id="SSF50800">
    <property type="entry name" value="PK beta-barrel domain-like"/>
    <property type="match status" value="1"/>
</dbReference>
<dbReference type="PROSITE" id="PS51340">
    <property type="entry name" value="MOSC"/>
    <property type="match status" value="1"/>
</dbReference>
<gene>
    <name evidence="2" type="ORF">D6T64_18535</name>
</gene>
<dbReference type="GO" id="GO:0030151">
    <property type="term" value="F:molybdenum ion binding"/>
    <property type="evidence" value="ECO:0007669"/>
    <property type="project" value="InterPro"/>
</dbReference>
<keyword evidence="3" id="KW-1185">Reference proteome</keyword>
<accession>A0A3A5MKE3</accession>
<evidence type="ECO:0000259" key="1">
    <source>
        <dbReference type="PROSITE" id="PS51340"/>
    </source>
</evidence>
<name>A0A3A5MKE3_9MICO</name>
<dbReference type="InterPro" id="IPR005302">
    <property type="entry name" value="MoCF_Sase_C"/>
</dbReference>
<evidence type="ECO:0000313" key="2">
    <source>
        <dbReference type="EMBL" id="RJT85620.1"/>
    </source>
</evidence>
<dbReference type="Pfam" id="PF03473">
    <property type="entry name" value="MOSC"/>
    <property type="match status" value="1"/>
</dbReference>
<dbReference type="SUPFAM" id="SSF141673">
    <property type="entry name" value="MOSC N-terminal domain-like"/>
    <property type="match status" value="1"/>
</dbReference>
<comment type="caution">
    <text evidence="2">The sequence shown here is derived from an EMBL/GenBank/DDBJ whole genome shotgun (WGS) entry which is preliminary data.</text>
</comment>
<organism evidence="2 3">
    <name type="scientific">Cryobacterium melibiosiphilum</name>
    <dbReference type="NCBI Taxonomy" id="995039"/>
    <lineage>
        <taxon>Bacteria</taxon>
        <taxon>Bacillati</taxon>
        <taxon>Actinomycetota</taxon>
        <taxon>Actinomycetes</taxon>
        <taxon>Micrococcales</taxon>
        <taxon>Microbacteriaceae</taxon>
        <taxon>Cryobacterium</taxon>
    </lineage>
</organism>
<proteinExistence type="predicted"/>
<evidence type="ECO:0000313" key="3">
    <source>
        <dbReference type="Proteomes" id="UP000272015"/>
    </source>
</evidence>
<dbReference type="Gene3D" id="2.40.33.20">
    <property type="entry name" value="PK beta-barrel domain-like"/>
    <property type="match status" value="1"/>
</dbReference>